<reference evidence="1" key="1">
    <citation type="journal article" date="2023" name="IScience">
        <title>Live-bearing cockroach genome reveals convergent evolutionary mechanisms linked to viviparity in insects and beyond.</title>
        <authorList>
            <person name="Fouks B."/>
            <person name="Harrison M.C."/>
            <person name="Mikhailova A.A."/>
            <person name="Marchal E."/>
            <person name="English S."/>
            <person name="Carruthers M."/>
            <person name="Jennings E.C."/>
            <person name="Chiamaka E.L."/>
            <person name="Frigard R.A."/>
            <person name="Pippel M."/>
            <person name="Attardo G.M."/>
            <person name="Benoit J.B."/>
            <person name="Bornberg-Bauer E."/>
            <person name="Tobe S.S."/>
        </authorList>
    </citation>
    <scope>NUCLEOTIDE SEQUENCE</scope>
    <source>
        <strain evidence="1">Stay&amp;Tobe</strain>
    </source>
</reference>
<feature type="non-terminal residue" evidence="1">
    <location>
        <position position="1"/>
    </location>
</feature>
<feature type="non-terminal residue" evidence="1">
    <location>
        <position position="56"/>
    </location>
</feature>
<evidence type="ECO:0000313" key="1">
    <source>
        <dbReference type="EMBL" id="KAJ9600838.1"/>
    </source>
</evidence>
<protein>
    <submittedName>
        <fullName evidence="1">Uncharacterized protein</fullName>
    </submittedName>
</protein>
<dbReference type="Proteomes" id="UP001233999">
    <property type="component" value="Unassembled WGS sequence"/>
</dbReference>
<name>A0AAD8ES62_DIPPU</name>
<dbReference type="EMBL" id="JASPKZ010000044">
    <property type="protein sequence ID" value="KAJ9600838.1"/>
    <property type="molecule type" value="Genomic_DNA"/>
</dbReference>
<comment type="caution">
    <text evidence="1">The sequence shown here is derived from an EMBL/GenBank/DDBJ whole genome shotgun (WGS) entry which is preliminary data.</text>
</comment>
<evidence type="ECO:0000313" key="2">
    <source>
        <dbReference type="Proteomes" id="UP001233999"/>
    </source>
</evidence>
<reference evidence="1" key="2">
    <citation type="submission" date="2023-05" db="EMBL/GenBank/DDBJ databases">
        <authorList>
            <person name="Fouks B."/>
        </authorList>
    </citation>
    <scope>NUCLEOTIDE SEQUENCE</scope>
    <source>
        <strain evidence="1">Stay&amp;Tobe</strain>
        <tissue evidence="1">Testes</tissue>
    </source>
</reference>
<dbReference type="AlphaFoldDB" id="A0AAD8ES62"/>
<proteinExistence type="predicted"/>
<accession>A0AAD8ES62</accession>
<organism evidence="1 2">
    <name type="scientific">Diploptera punctata</name>
    <name type="common">Pacific beetle cockroach</name>
    <dbReference type="NCBI Taxonomy" id="6984"/>
    <lineage>
        <taxon>Eukaryota</taxon>
        <taxon>Metazoa</taxon>
        <taxon>Ecdysozoa</taxon>
        <taxon>Arthropoda</taxon>
        <taxon>Hexapoda</taxon>
        <taxon>Insecta</taxon>
        <taxon>Pterygota</taxon>
        <taxon>Neoptera</taxon>
        <taxon>Polyneoptera</taxon>
        <taxon>Dictyoptera</taxon>
        <taxon>Blattodea</taxon>
        <taxon>Blaberoidea</taxon>
        <taxon>Blaberidae</taxon>
        <taxon>Diplopterinae</taxon>
        <taxon>Diploptera</taxon>
    </lineage>
</organism>
<gene>
    <name evidence="1" type="ORF">L9F63_001000</name>
</gene>
<sequence>GLLRRPKLSPLKLDCNLQQYVGLQCGNCLKAIHLSKPEKNDIGVLTKIIKWTEIWR</sequence>
<keyword evidence="2" id="KW-1185">Reference proteome</keyword>